<dbReference type="SUPFAM" id="SSF49899">
    <property type="entry name" value="Concanavalin A-like lectins/glucanases"/>
    <property type="match status" value="1"/>
</dbReference>
<evidence type="ECO:0000256" key="2">
    <source>
        <dbReference type="ARBA" id="ARBA00022833"/>
    </source>
</evidence>
<keyword evidence="9" id="KW-1185">Reference proteome</keyword>
<evidence type="ECO:0000259" key="7">
    <source>
        <dbReference type="PROSITE" id="PS50188"/>
    </source>
</evidence>
<dbReference type="Pfam" id="PF00643">
    <property type="entry name" value="zf-B_box"/>
    <property type="match status" value="1"/>
</dbReference>
<dbReference type="PANTHER" id="PTHR24103">
    <property type="entry name" value="E3 UBIQUITIN-PROTEIN LIGASE TRIM"/>
    <property type="match status" value="1"/>
</dbReference>
<keyword evidence="4" id="KW-0175">Coiled coil</keyword>
<dbReference type="GO" id="GO:0008270">
    <property type="term" value="F:zinc ion binding"/>
    <property type="evidence" value="ECO:0007669"/>
    <property type="project" value="UniProtKB-KW"/>
</dbReference>
<evidence type="ECO:0000256" key="5">
    <source>
        <dbReference type="SAM" id="MobiDB-lite"/>
    </source>
</evidence>
<dbReference type="Gene3D" id="2.60.120.920">
    <property type="match status" value="1"/>
</dbReference>
<dbReference type="Gene3D" id="3.30.160.60">
    <property type="entry name" value="Classic Zinc Finger"/>
    <property type="match status" value="1"/>
</dbReference>
<dbReference type="InterPro" id="IPR003879">
    <property type="entry name" value="Butyrophylin_SPRY"/>
</dbReference>
<gene>
    <name evidence="8" type="ORF">ACEWY4_018608</name>
</gene>
<dbReference type="SMART" id="SM00336">
    <property type="entry name" value="BBOX"/>
    <property type="match status" value="1"/>
</dbReference>
<feature type="domain" description="B box-type" evidence="6">
    <location>
        <begin position="2"/>
        <end position="43"/>
    </location>
</feature>
<dbReference type="InterPro" id="IPR050143">
    <property type="entry name" value="TRIM/RBCC"/>
</dbReference>
<reference evidence="8 9" key="1">
    <citation type="submission" date="2024-09" db="EMBL/GenBank/DDBJ databases">
        <title>A chromosome-level genome assembly of Gray's grenadier anchovy, Coilia grayii.</title>
        <authorList>
            <person name="Fu Z."/>
        </authorList>
    </citation>
    <scope>NUCLEOTIDE SEQUENCE [LARGE SCALE GENOMIC DNA]</scope>
    <source>
        <strain evidence="8">G4</strain>
        <tissue evidence="8">Muscle</tissue>
    </source>
</reference>
<accession>A0ABD1JDQ1</accession>
<dbReference type="InterPro" id="IPR003877">
    <property type="entry name" value="SPRY_dom"/>
</dbReference>
<dbReference type="Pfam" id="PF00622">
    <property type="entry name" value="SPRY"/>
    <property type="match status" value="1"/>
</dbReference>
<evidence type="ECO:0000256" key="4">
    <source>
        <dbReference type="SAM" id="Coils"/>
    </source>
</evidence>
<keyword evidence="1 3" id="KW-0479">Metal-binding</keyword>
<dbReference type="InterPro" id="IPR013320">
    <property type="entry name" value="ConA-like_dom_sf"/>
</dbReference>
<dbReference type="Proteomes" id="UP001591681">
    <property type="component" value="Unassembled WGS sequence"/>
</dbReference>
<evidence type="ECO:0000313" key="9">
    <source>
        <dbReference type="Proteomes" id="UP001591681"/>
    </source>
</evidence>
<sequence length="427" mass="47643">MSSPVKCNSHNRPVIVFCMDCGVALCDNCLSSKAHHSHQYSSLPEACQKQMDDLAKKTKELEKNMRKRGHVPSPTSANGILEVRKSDNFTKSKEKIDKLYNELEEMLEGNKSKALRLLDAMQEHLKAKLTCVERSGEKVQRDVAEIRETVQQLQDQVDQDSADVLVSVSLWEHPKHMCVNWEHNYKFSNIRLTSLENSVHAILAKSKAFLPCPWEFAEFITFDKNTAPEMLKVSEDNRQVTIPASNSLARKQPNKSQDSFLNVQAEQSFSTGQHYWEVDVRECHSWAAGVVVEGQLDQASSLGHDQLSWILESDAGVLSAAHNGDSSAVIEEDLSLLGIFLDCHSKRLRFYNVVTGAVLHTFPVRCGQTVRPVFSIAPLDDRSSCLVLCDLHRESTERPESSPDSASPQQPPSDPIPALSIPAVRGA</sequence>
<evidence type="ECO:0000256" key="1">
    <source>
        <dbReference type="ARBA" id="ARBA00022771"/>
    </source>
</evidence>
<dbReference type="PROSITE" id="PS50119">
    <property type="entry name" value="ZF_BBOX"/>
    <property type="match status" value="1"/>
</dbReference>
<evidence type="ECO:0000313" key="8">
    <source>
        <dbReference type="EMBL" id="KAL2085288.1"/>
    </source>
</evidence>
<feature type="coiled-coil region" evidence="4">
    <location>
        <begin position="136"/>
        <end position="163"/>
    </location>
</feature>
<proteinExistence type="predicted"/>
<dbReference type="AlphaFoldDB" id="A0ABD1JDQ1"/>
<dbReference type="EMBL" id="JBHFQA010000016">
    <property type="protein sequence ID" value="KAL2085288.1"/>
    <property type="molecule type" value="Genomic_DNA"/>
</dbReference>
<dbReference type="PRINTS" id="PR01407">
    <property type="entry name" value="BUTYPHLNCDUF"/>
</dbReference>
<feature type="domain" description="B30.2/SPRY" evidence="7">
    <location>
        <begin position="199"/>
        <end position="393"/>
    </location>
</feature>
<dbReference type="CDD" id="cd19756">
    <property type="entry name" value="Bbox2"/>
    <property type="match status" value="1"/>
</dbReference>
<dbReference type="InterPro" id="IPR000315">
    <property type="entry name" value="Znf_B-box"/>
</dbReference>
<evidence type="ECO:0000256" key="3">
    <source>
        <dbReference type="PROSITE-ProRule" id="PRU00024"/>
    </source>
</evidence>
<keyword evidence="1 3" id="KW-0863">Zinc-finger</keyword>
<name>A0ABD1JDQ1_9TELE</name>
<dbReference type="SUPFAM" id="SSF57845">
    <property type="entry name" value="B-box zinc-binding domain"/>
    <property type="match status" value="1"/>
</dbReference>
<dbReference type="PROSITE" id="PS50188">
    <property type="entry name" value="B302_SPRY"/>
    <property type="match status" value="1"/>
</dbReference>
<comment type="caution">
    <text evidence="8">The sequence shown here is derived from an EMBL/GenBank/DDBJ whole genome shotgun (WGS) entry which is preliminary data.</text>
</comment>
<dbReference type="InterPro" id="IPR043136">
    <property type="entry name" value="B30.2/SPRY_sf"/>
</dbReference>
<feature type="region of interest" description="Disordered" evidence="5">
    <location>
        <begin position="395"/>
        <end position="427"/>
    </location>
</feature>
<organism evidence="8 9">
    <name type="scientific">Coilia grayii</name>
    <name type="common">Gray's grenadier anchovy</name>
    <dbReference type="NCBI Taxonomy" id="363190"/>
    <lineage>
        <taxon>Eukaryota</taxon>
        <taxon>Metazoa</taxon>
        <taxon>Chordata</taxon>
        <taxon>Craniata</taxon>
        <taxon>Vertebrata</taxon>
        <taxon>Euteleostomi</taxon>
        <taxon>Actinopterygii</taxon>
        <taxon>Neopterygii</taxon>
        <taxon>Teleostei</taxon>
        <taxon>Clupei</taxon>
        <taxon>Clupeiformes</taxon>
        <taxon>Clupeoidei</taxon>
        <taxon>Engraulidae</taxon>
        <taxon>Coilinae</taxon>
        <taxon>Coilia</taxon>
    </lineage>
</organism>
<dbReference type="InterPro" id="IPR001870">
    <property type="entry name" value="B30.2/SPRY"/>
</dbReference>
<keyword evidence="2" id="KW-0862">Zinc</keyword>
<protein>
    <submittedName>
        <fullName evidence="8">Uncharacterized protein</fullName>
    </submittedName>
</protein>
<evidence type="ECO:0000259" key="6">
    <source>
        <dbReference type="PROSITE" id="PS50119"/>
    </source>
</evidence>